<comment type="caution">
    <text evidence="4">The sequence shown here is derived from an EMBL/GenBank/DDBJ whole genome shotgun (WGS) entry which is preliminary data.</text>
</comment>
<accession>A0ABN0VNW1</accession>
<dbReference type="RefSeq" id="WP_201503665.1">
    <property type="nucleotide sequence ID" value="NZ_BAAAFR010000001.1"/>
</dbReference>
<dbReference type="InterPro" id="IPR001633">
    <property type="entry name" value="EAL_dom"/>
</dbReference>
<dbReference type="CDD" id="cd01948">
    <property type="entry name" value="EAL"/>
    <property type="match status" value="1"/>
</dbReference>
<dbReference type="PROSITE" id="PS50883">
    <property type="entry name" value="EAL"/>
    <property type="match status" value="1"/>
</dbReference>
<dbReference type="Pfam" id="PF00563">
    <property type="entry name" value="EAL"/>
    <property type="match status" value="1"/>
</dbReference>
<dbReference type="InterPro" id="IPR035965">
    <property type="entry name" value="PAS-like_dom_sf"/>
</dbReference>
<dbReference type="CDD" id="cd01949">
    <property type="entry name" value="GGDEF"/>
    <property type="match status" value="1"/>
</dbReference>
<evidence type="ECO:0000313" key="5">
    <source>
        <dbReference type="Proteomes" id="UP001501787"/>
    </source>
</evidence>
<sequence>MKEFIPLAASTKEQLLTALCSRFEDAIFILDANLRYMWVNAAYEVMIGHTETFLAGRPLGIYAQEFLGEKERRILKDIAYRLDEHGYYQNNLSMTTRYGQTLDCHLTFRRIELEDSYYHIGMVKDTCPKIETTERVSHLSNYDELTQLPNRRVFLSQTSELLLDSYREVVVVRLNIDHYRMLANTLGQDHADELVQAFAARVNALKLNNLYCFSHFGGDDFALLFEFTDANLVRNELDGLMQMCERPFVTNKHPIYLKVSVGISYAPNDSKQMLQLLQHAEKAMQYVKQQGGDDIFWYNPQLDVDNDQRLQLEAELRGAIQGAEFEPYYQPKVDLMTGNIVGFEALVRWRHPTRGLLKPNHFIEAIIKHKLSFDLFSQMAIQIAKQLNTWLGMGFCQHVCINAEAAEFSQPNFFDFISKLLAEYRIYPEQLHIEMTESSLMHRHSSVQHQLSKIKNLGVKLALDDFGTGYASLSYLQEYDFDFIKIDKSFISKIISDPTQHAIVKAILDLAKALDMGVVAEGIETEAQYALLKDVGCQYGQGYWFGRPVSAATATQLLEAQHAVPNPKDT</sequence>
<protein>
    <recommendedName>
        <fullName evidence="6">GGDEF domain-containing protein</fullName>
    </recommendedName>
</protein>
<dbReference type="NCBIfam" id="TIGR00254">
    <property type="entry name" value="GGDEF"/>
    <property type="match status" value="1"/>
</dbReference>
<evidence type="ECO:0000259" key="2">
    <source>
        <dbReference type="PROSITE" id="PS50883"/>
    </source>
</evidence>
<dbReference type="NCBIfam" id="TIGR00229">
    <property type="entry name" value="sensory_box"/>
    <property type="match status" value="1"/>
</dbReference>
<keyword evidence="5" id="KW-1185">Reference proteome</keyword>
<organism evidence="4 5">
    <name type="scientific">Psychrobacter aestuarii</name>
    <dbReference type="NCBI Taxonomy" id="556327"/>
    <lineage>
        <taxon>Bacteria</taxon>
        <taxon>Pseudomonadati</taxon>
        <taxon>Pseudomonadota</taxon>
        <taxon>Gammaproteobacteria</taxon>
        <taxon>Moraxellales</taxon>
        <taxon>Moraxellaceae</taxon>
        <taxon>Psychrobacter</taxon>
    </lineage>
</organism>
<dbReference type="InterPro" id="IPR000160">
    <property type="entry name" value="GGDEF_dom"/>
</dbReference>
<dbReference type="SMART" id="SM00052">
    <property type="entry name" value="EAL"/>
    <property type="match status" value="1"/>
</dbReference>
<gene>
    <name evidence="4" type="ORF">GCM10009129_08570</name>
</gene>
<dbReference type="Proteomes" id="UP001501787">
    <property type="component" value="Unassembled WGS sequence"/>
</dbReference>
<dbReference type="Gene3D" id="3.20.20.450">
    <property type="entry name" value="EAL domain"/>
    <property type="match status" value="1"/>
</dbReference>
<dbReference type="InterPro" id="IPR050706">
    <property type="entry name" value="Cyclic-di-GMP_PDE-like"/>
</dbReference>
<proteinExistence type="predicted"/>
<dbReference type="PROSITE" id="PS50887">
    <property type="entry name" value="GGDEF"/>
    <property type="match status" value="1"/>
</dbReference>
<dbReference type="PROSITE" id="PS50112">
    <property type="entry name" value="PAS"/>
    <property type="match status" value="1"/>
</dbReference>
<dbReference type="InterPro" id="IPR000014">
    <property type="entry name" value="PAS"/>
</dbReference>
<dbReference type="EMBL" id="BAAAFR010000001">
    <property type="protein sequence ID" value="GAA0313533.1"/>
    <property type="molecule type" value="Genomic_DNA"/>
</dbReference>
<dbReference type="InterPro" id="IPR035919">
    <property type="entry name" value="EAL_sf"/>
</dbReference>
<dbReference type="InterPro" id="IPR029787">
    <property type="entry name" value="Nucleotide_cyclase"/>
</dbReference>
<feature type="domain" description="EAL" evidence="2">
    <location>
        <begin position="309"/>
        <end position="562"/>
    </location>
</feature>
<name>A0ABN0VNW1_9GAMM</name>
<dbReference type="Pfam" id="PF00990">
    <property type="entry name" value="GGDEF"/>
    <property type="match status" value="1"/>
</dbReference>
<evidence type="ECO:0000259" key="3">
    <source>
        <dbReference type="PROSITE" id="PS50887"/>
    </source>
</evidence>
<dbReference type="PANTHER" id="PTHR33121:SF70">
    <property type="entry name" value="SIGNALING PROTEIN YKOW"/>
    <property type="match status" value="1"/>
</dbReference>
<dbReference type="PANTHER" id="PTHR33121">
    <property type="entry name" value="CYCLIC DI-GMP PHOSPHODIESTERASE PDEF"/>
    <property type="match status" value="1"/>
</dbReference>
<dbReference type="SUPFAM" id="SSF141868">
    <property type="entry name" value="EAL domain-like"/>
    <property type="match status" value="1"/>
</dbReference>
<feature type="domain" description="PAS" evidence="1">
    <location>
        <begin position="12"/>
        <end position="86"/>
    </location>
</feature>
<dbReference type="Gene3D" id="3.30.450.20">
    <property type="entry name" value="PAS domain"/>
    <property type="match status" value="1"/>
</dbReference>
<dbReference type="Gene3D" id="3.30.70.270">
    <property type="match status" value="1"/>
</dbReference>
<dbReference type="InterPro" id="IPR043128">
    <property type="entry name" value="Rev_trsase/Diguanyl_cyclase"/>
</dbReference>
<evidence type="ECO:0000313" key="4">
    <source>
        <dbReference type="EMBL" id="GAA0313533.1"/>
    </source>
</evidence>
<evidence type="ECO:0000259" key="1">
    <source>
        <dbReference type="PROSITE" id="PS50112"/>
    </source>
</evidence>
<reference evidence="4 5" key="1">
    <citation type="journal article" date="2019" name="Int. J. Syst. Evol. Microbiol.">
        <title>The Global Catalogue of Microorganisms (GCM) 10K type strain sequencing project: providing services to taxonomists for standard genome sequencing and annotation.</title>
        <authorList>
            <consortium name="The Broad Institute Genomics Platform"/>
            <consortium name="The Broad Institute Genome Sequencing Center for Infectious Disease"/>
            <person name="Wu L."/>
            <person name="Ma J."/>
        </authorList>
    </citation>
    <scope>NUCLEOTIDE SEQUENCE [LARGE SCALE GENOMIC DNA]</scope>
    <source>
        <strain evidence="4 5">JCM 16343</strain>
    </source>
</reference>
<dbReference type="SMART" id="SM00267">
    <property type="entry name" value="GGDEF"/>
    <property type="match status" value="1"/>
</dbReference>
<feature type="domain" description="GGDEF" evidence="3">
    <location>
        <begin position="167"/>
        <end position="300"/>
    </location>
</feature>
<dbReference type="CDD" id="cd00130">
    <property type="entry name" value="PAS"/>
    <property type="match status" value="1"/>
</dbReference>
<dbReference type="SUPFAM" id="SSF55073">
    <property type="entry name" value="Nucleotide cyclase"/>
    <property type="match status" value="1"/>
</dbReference>
<dbReference type="SUPFAM" id="SSF55785">
    <property type="entry name" value="PYP-like sensor domain (PAS domain)"/>
    <property type="match status" value="1"/>
</dbReference>
<evidence type="ECO:0008006" key="6">
    <source>
        <dbReference type="Google" id="ProtNLM"/>
    </source>
</evidence>